<evidence type="ECO:0000313" key="1">
    <source>
        <dbReference type="EMBL" id="KAB8122626.1"/>
    </source>
</evidence>
<sequence length="24" mass="2604">MLHYPAGSSHCSCWPGRPCAGPCW</sequence>
<comment type="caution">
    <text evidence="1">The sequence shown here is derived from an EMBL/GenBank/DDBJ whole genome shotgun (WGS) entry which is preliminary data.</text>
</comment>
<organism evidence="1 2">
    <name type="scientific">Komagataeibacter medellinensis</name>
    <dbReference type="NCBI Taxonomy" id="1177712"/>
    <lineage>
        <taxon>Bacteria</taxon>
        <taxon>Pseudomonadati</taxon>
        <taxon>Pseudomonadota</taxon>
        <taxon>Alphaproteobacteria</taxon>
        <taxon>Acetobacterales</taxon>
        <taxon>Acetobacteraceae</taxon>
        <taxon>Komagataeibacter</taxon>
    </lineage>
</organism>
<keyword evidence="2" id="KW-1185">Reference proteome</keyword>
<dbReference type="EMBL" id="QYAZ01000002">
    <property type="protein sequence ID" value="KAB8122626.1"/>
    <property type="molecule type" value="Genomic_DNA"/>
</dbReference>
<dbReference type="Proteomes" id="UP000427842">
    <property type="component" value="Unassembled WGS sequence"/>
</dbReference>
<proteinExistence type="predicted"/>
<evidence type="ECO:0000313" key="2">
    <source>
        <dbReference type="Proteomes" id="UP000427842"/>
    </source>
</evidence>
<accession>A0ABQ6VRY7</accession>
<name>A0ABQ6VRY7_9PROT</name>
<gene>
    <name evidence="1" type="ORF">D3W54_15320</name>
</gene>
<protein>
    <submittedName>
        <fullName evidence="1">Uncharacterized protein</fullName>
    </submittedName>
</protein>
<reference evidence="1 2" key="1">
    <citation type="submission" date="2018-09" db="EMBL/GenBank/DDBJ databases">
        <title>Genome sequence and characterization of the bcs clusters for the production of nanocellulose from the low pH resistant strain Komagataeibacter medellinensis ID13488.</title>
        <authorList>
            <person name="Hernandez-Arriaga A.M."/>
            <person name="Del Cerro C."/>
            <person name="Urbina L."/>
            <person name="Eceiza A."/>
            <person name="Retegi A."/>
            <person name="Prieto M.A."/>
        </authorList>
    </citation>
    <scope>NUCLEOTIDE SEQUENCE [LARGE SCALE GENOMIC DNA]</scope>
    <source>
        <strain evidence="1 2">ID13488</strain>
    </source>
</reference>